<evidence type="ECO:0000313" key="4">
    <source>
        <dbReference type="Proteomes" id="UP000094336"/>
    </source>
</evidence>
<evidence type="ECO:0000256" key="1">
    <source>
        <dbReference type="SAM" id="MobiDB-lite"/>
    </source>
</evidence>
<accession>A0A1E3QLZ6</accession>
<dbReference type="SMART" id="SM01017">
    <property type="entry name" value="Arrestin_C"/>
    <property type="match status" value="1"/>
</dbReference>
<dbReference type="InterPro" id="IPR014752">
    <property type="entry name" value="Arrestin-like_C"/>
</dbReference>
<reference evidence="4" key="1">
    <citation type="submission" date="2016-05" db="EMBL/GenBank/DDBJ databases">
        <title>Comparative genomics of biotechnologically important yeasts.</title>
        <authorList>
            <consortium name="DOE Joint Genome Institute"/>
            <person name="Riley R."/>
            <person name="Haridas S."/>
            <person name="Wolfe K.H."/>
            <person name="Lopes M.R."/>
            <person name="Hittinger C.T."/>
            <person name="Goker M."/>
            <person name="Salamov A."/>
            <person name="Wisecaver J."/>
            <person name="Long T.M."/>
            <person name="Aerts A.L."/>
            <person name="Barry K."/>
            <person name="Choi C."/>
            <person name="Clum A."/>
            <person name="Coughlan A.Y."/>
            <person name="Deshpande S."/>
            <person name="Douglass A.P."/>
            <person name="Hanson S.J."/>
            <person name="Klenk H.-P."/>
            <person name="Labutti K."/>
            <person name="Lapidus A."/>
            <person name="Lindquist E."/>
            <person name="Lipzen A."/>
            <person name="Meier-Kolthoff J.P."/>
            <person name="Ohm R.A."/>
            <person name="Otillar R.P."/>
            <person name="Pangilinan J."/>
            <person name="Peng Y."/>
            <person name="Rokas A."/>
            <person name="Rosa C.A."/>
            <person name="Scheuner C."/>
            <person name="Sibirny A.A."/>
            <person name="Slot J.C."/>
            <person name="Stielow J.B."/>
            <person name="Sun H."/>
            <person name="Kurtzman C.P."/>
            <person name="Blackwell M."/>
            <person name="Grigoriev I.V."/>
            <person name="Jeffries T.W."/>
        </authorList>
    </citation>
    <scope>NUCLEOTIDE SEQUENCE [LARGE SCALE GENOMIC DNA]</scope>
    <source>
        <strain evidence="4">NRRL Y-12698</strain>
    </source>
</reference>
<evidence type="ECO:0000259" key="2">
    <source>
        <dbReference type="SMART" id="SM01017"/>
    </source>
</evidence>
<dbReference type="GO" id="GO:0005886">
    <property type="term" value="C:plasma membrane"/>
    <property type="evidence" value="ECO:0007669"/>
    <property type="project" value="TreeGrafter"/>
</dbReference>
<dbReference type="PANTHER" id="PTHR11188:SF17">
    <property type="entry name" value="FI21816P1"/>
    <property type="match status" value="1"/>
</dbReference>
<feature type="region of interest" description="Disordered" evidence="1">
    <location>
        <begin position="112"/>
        <end position="134"/>
    </location>
</feature>
<dbReference type="STRING" id="984486.A0A1E3QLZ6"/>
<organism evidence="3 4">
    <name type="scientific">Babjeviella inositovora NRRL Y-12698</name>
    <dbReference type="NCBI Taxonomy" id="984486"/>
    <lineage>
        <taxon>Eukaryota</taxon>
        <taxon>Fungi</taxon>
        <taxon>Dikarya</taxon>
        <taxon>Ascomycota</taxon>
        <taxon>Saccharomycotina</taxon>
        <taxon>Pichiomycetes</taxon>
        <taxon>Serinales incertae sedis</taxon>
        <taxon>Babjeviella</taxon>
    </lineage>
</organism>
<dbReference type="InterPro" id="IPR050357">
    <property type="entry name" value="Arrestin_domain-protein"/>
</dbReference>
<keyword evidence="4" id="KW-1185">Reference proteome</keyword>
<dbReference type="EMBL" id="KV454434">
    <property type="protein sequence ID" value="ODQ78716.1"/>
    <property type="molecule type" value="Genomic_DNA"/>
</dbReference>
<gene>
    <name evidence="3" type="ORF">BABINDRAFT_23876</name>
</gene>
<feature type="region of interest" description="Disordered" evidence="1">
    <location>
        <begin position="507"/>
        <end position="563"/>
    </location>
</feature>
<proteinExistence type="predicted"/>
<feature type="compositionally biased region" description="Low complexity" evidence="1">
    <location>
        <begin position="122"/>
        <end position="134"/>
    </location>
</feature>
<dbReference type="GeneID" id="30149172"/>
<evidence type="ECO:0000313" key="3">
    <source>
        <dbReference type="EMBL" id="ODQ78716.1"/>
    </source>
</evidence>
<dbReference type="Gene3D" id="2.60.40.640">
    <property type="match status" value="1"/>
</dbReference>
<name>A0A1E3QLZ6_9ASCO</name>
<dbReference type="PANTHER" id="PTHR11188">
    <property type="entry name" value="ARRESTIN DOMAIN CONTAINING PROTEIN"/>
    <property type="match status" value="1"/>
</dbReference>
<dbReference type="Pfam" id="PF02752">
    <property type="entry name" value="Arrestin_C"/>
    <property type="match status" value="1"/>
</dbReference>
<dbReference type="GO" id="GO:0031625">
    <property type="term" value="F:ubiquitin protein ligase binding"/>
    <property type="evidence" value="ECO:0007669"/>
    <property type="project" value="TreeGrafter"/>
</dbReference>
<dbReference type="Pfam" id="PF00339">
    <property type="entry name" value="Arrestin_N"/>
    <property type="match status" value="1"/>
</dbReference>
<dbReference type="Proteomes" id="UP000094336">
    <property type="component" value="Unassembled WGS sequence"/>
</dbReference>
<dbReference type="GO" id="GO:0005829">
    <property type="term" value="C:cytosol"/>
    <property type="evidence" value="ECO:0007669"/>
    <property type="project" value="TreeGrafter"/>
</dbReference>
<dbReference type="InterPro" id="IPR011021">
    <property type="entry name" value="Arrestin-like_N"/>
</dbReference>
<feature type="non-terminal residue" evidence="3">
    <location>
        <position position="597"/>
    </location>
</feature>
<dbReference type="GO" id="GO:0070086">
    <property type="term" value="P:ubiquitin-dependent endocytosis"/>
    <property type="evidence" value="ECO:0007669"/>
    <property type="project" value="TreeGrafter"/>
</dbReference>
<protein>
    <recommendedName>
        <fullName evidence="2">Arrestin C-terminal-like domain-containing protein</fullName>
    </recommendedName>
</protein>
<sequence length="597" mass="64544">DTAKSAALFDIRLKNLDRDVLLLKGPPSEANAALLLGKIVLSLLEPVSIKRLSLKLYATLRLNWTETVTTAQGTQIPRPIKYEKRIFELEWDDFDLDGSGRMNSLGVIDPISGLTSPGRGQSPGLTRSGNSSSSSLINLRMSSTNLSGGATPHGNTLPRGNYDFPFSTILDGSIPESVEGLPGGSLVYRLQAKLEKTSRFSTAIVAKKHLRVVRTVTTDAVELSESVAVDNTWPKKVEYSISLPSRAVAIGSSAPVNILLVPLLKGLKLGNIYMSLVEYYSYCGVFGPTCNRERIVCEKTIPLANDLDEEYYSEDKWEVDTLLNVPASLSMATQDCDIASNMKVRHKLKFTIGLVNPGGHTSELRASIPLSLFISPFVAITAKHEVDPSLETEDNIVDSSTNLASHTQGMMAPPVYLKHIYDRLWSDVSPGESPLASGSVTPAWPGRILSPVHMGMSPMDSAASMHLAESLRKLHLQRQENPQAGLSFSVGGTSAAADARSRAVFSLDNDEEEHSSGAQTPIPGDQARRFSQGESRHPAQLFSPGVLSPAQHLSRSNSTKDWDATVLSRVPSYTAALRTEAAEAVLTPTYEPPIPGS</sequence>
<dbReference type="InterPro" id="IPR011022">
    <property type="entry name" value="Arrestin_C-like"/>
</dbReference>
<dbReference type="OrthoDB" id="2333384at2759"/>
<dbReference type="GO" id="GO:0030674">
    <property type="term" value="F:protein-macromolecule adaptor activity"/>
    <property type="evidence" value="ECO:0007669"/>
    <property type="project" value="TreeGrafter"/>
</dbReference>
<feature type="domain" description="Arrestin C-terminal-like" evidence="2">
    <location>
        <begin position="233"/>
        <end position="377"/>
    </location>
</feature>
<dbReference type="RefSeq" id="XP_018984044.1">
    <property type="nucleotide sequence ID" value="XM_019131319.1"/>
</dbReference>
<dbReference type="AlphaFoldDB" id="A0A1E3QLZ6"/>
<feature type="non-terminal residue" evidence="3">
    <location>
        <position position="1"/>
    </location>
</feature>